<evidence type="ECO:0008006" key="8">
    <source>
        <dbReference type="Google" id="ProtNLM"/>
    </source>
</evidence>
<evidence type="ECO:0000256" key="1">
    <source>
        <dbReference type="ARBA" id="ARBA00004442"/>
    </source>
</evidence>
<dbReference type="Gene3D" id="1.25.40.390">
    <property type="match status" value="1"/>
</dbReference>
<keyword evidence="4" id="KW-0998">Cell outer membrane</keyword>
<reference evidence="7" key="1">
    <citation type="submission" date="2019-03" db="EMBL/GenBank/DDBJ databases">
        <title>Single cell metagenomics reveals metabolic interactions within the superorganism composed of flagellate Streblomastix strix and complex community of Bacteroidetes bacteria on its surface.</title>
        <authorList>
            <person name="Treitli S.C."/>
            <person name="Kolisko M."/>
            <person name="Husnik F."/>
            <person name="Keeling P."/>
            <person name="Hampl V."/>
        </authorList>
    </citation>
    <scope>NUCLEOTIDE SEQUENCE</scope>
    <source>
        <strain evidence="7">STM</strain>
    </source>
</reference>
<comment type="caution">
    <text evidence="7">The sequence shown here is derived from an EMBL/GenBank/DDBJ whole genome shotgun (WGS) entry which is preliminary data.</text>
</comment>
<dbReference type="InterPro" id="IPR033985">
    <property type="entry name" value="SusD-like_N"/>
</dbReference>
<feature type="non-terminal residue" evidence="7">
    <location>
        <position position="1"/>
    </location>
</feature>
<dbReference type="AlphaFoldDB" id="A0A5J4QVY8"/>
<dbReference type="Pfam" id="PF07980">
    <property type="entry name" value="SusD_RagB"/>
    <property type="match status" value="1"/>
</dbReference>
<comment type="subcellular location">
    <subcellularLocation>
        <location evidence="1">Cell outer membrane</location>
    </subcellularLocation>
</comment>
<evidence type="ECO:0000259" key="6">
    <source>
        <dbReference type="Pfam" id="PF14322"/>
    </source>
</evidence>
<dbReference type="InterPro" id="IPR011990">
    <property type="entry name" value="TPR-like_helical_dom_sf"/>
</dbReference>
<name>A0A5J4QVY8_9ZZZZ</name>
<keyword evidence="3" id="KW-0472">Membrane</keyword>
<feature type="domain" description="SusD-like N-terminal" evidence="6">
    <location>
        <begin position="15"/>
        <end position="134"/>
    </location>
</feature>
<sequence length="559" mass="61592">DMTSGGTMTPSTSRSDVLWNNAFSNINTASGVIENAEAVELAPSLVAEARFFRAFDYFWLVQTFGGVPLDLGSGNLKFNGVPSRISTRNTVPEVYTIGIFPDLKQAVNDLPDSPRLVGTATKTLARLYLAKAYLTYGWWLQNPKNIPTYPETPRTDPDGHDAAWYFQEAYNVATEAIASPGPFGLQPTYYNVHLAQNDRNNEILLFADHTNASEYYNGGISFSYANGEAPDNFASWMVTPQSENIKSTLTSGGTYDFSSVRREAAQWGGRPWTRMAPPIGVFENTFADKTNDSRYDGTFTTVFRGNWNKAGVTNSTIYNANNLPVSVGDAILTFLPDETLASSITYPSGNGSSGVGAGVIPGRADWVISPRGINRQYYPGLWKIGTYRTDNGTGLGTPNGSTCRPFDIAKFSELYLIAAEAAVKGATTKTGQSERDLVNVVRARAGKWSFSNAENAPKEEDHSADMIAATPTTININYILAERSREFFGEGYRWFDLVRTQTWEEIAGTYEIAETGTHTPILSTRTIQPYHYLRPIPQAQTDRLEISNDEKKAYQNPGY</sequence>
<accession>A0A5J4QVY8</accession>
<dbReference type="Pfam" id="PF14322">
    <property type="entry name" value="SusD-like_3"/>
    <property type="match status" value="1"/>
</dbReference>
<dbReference type="SUPFAM" id="SSF48452">
    <property type="entry name" value="TPR-like"/>
    <property type="match status" value="1"/>
</dbReference>
<evidence type="ECO:0000256" key="4">
    <source>
        <dbReference type="ARBA" id="ARBA00023237"/>
    </source>
</evidence>
<dbReference type="GO" id="GO:0009279">
    <property type="term" value="C:cell outer membrane"/>
    <property type="evidence" value="ECO:0007669"/>
    <property type="project" value="UniProtKB-SubCell"/>
</dbReference>
<dbReference type="EMBL" id="SNRY01002396">
    <property type="protein sequence ID" value="KAA6325274.1"/>
    <property type="molecule type" value="Genomic_DNA"/>
</dbReference>
<feature type="domain" description="RagB/SusD" evidence="5">
    <location>
        <begin position="389"/>
        <end position="559"/>
    </location>
</feature>
<proteinExistence type="predicted"/>
<evidence type="ECO:0000256" key="2">
    <source>
        <dbReference type="ARBA" id="ARBA00022729"/>
    </source>
</evidence>
<protein>
    <recommendedName>
        <fullName evidence="8">RagB/SusD family nutrient uptake outer membrane protein</fullName>
    </recommendedName>
</protein>
<evidence type="ECO:0000313" key="7">
    <source>
        <dbReference type="EMBL" id="KAA6325274.1"/>
    </source>
</evidence>
<evidence type="ECO:0000259" key="5">
    <source>
        <dbReference type="Pfam" id="PF07980"/>
    </source>
</evidence>
<dbReference type="InterPro" id="IPR012944">
    <property type="entry name" value="SusD_RagB_dom"/>
</dbReference>
<gene>
    <name evidence="7" type="ORF">EZS27_025493</name>
</gene>
<organism evidence="7">
    <name type="scientific">termite gut metagenome</name>
    <dbReference type="NCBI Taxonomy" id="433724"/>
    <lineage>
        <taxon>unclassified sequences</taxon>
        <taxon>metagenomes</taxon>
        <taxon>organismal metagenomes</taxon>
    </lineage>
</organism>
<evidence type="ECO:0000256" key="3">
    <source>
        <dbReference type="ARBA" id="ARBA00023136"/>
    </source>
</evidence>
<keyword evidence="2" id="KW-0732">Signal</keyword>